<dbReference type="Proteomes" id="UP000324222">
    <property type="component" value="Unassembled WGS sequence"/>
</dbReference>
<evidence type="ECO:0000313" key="2">
    <source>
        <dbReference type="Proteomes" id="UP000324222"/>
    </source>
</evidence>
<reference evidence="1 2" key="1">
    <citation type="submission" date="2019-05" db="EMBL/GenBank/DDBJ databases">
        <title>Another draft genome of Portunus trituberculatus and its Hox gene families provides insights of decapod evolution.</title>
        <authorList>
            <person name="Jeong J.-H."/>
            <person name="Song I."/>
            <person name="Kim S."/>
            <person name="Choi T."/>
            <person name="Kim D."/>
            <person name="Ryu S."/>
            <person name="Kim W."/>
        </authorList>
    </citation>
    <scope>NUCLEOTIDE SEQUENCE [LARGE SCALE GENOMIC DNA]</scope>
    <source>
        <tissue evidence="1">Muscle</tissue>
    </source>
</reference>
<organism evidence="1 2">
    <name type="scientific">Portunus trituberculatus</name>
    <name type="common">Swimming crab</name>
    <name type="synonym">Neptunus trituberculatus</name>
    <dbReference type="NCBI Taxonomy" id="210409"/>
    <lineage>
        <taxon>Eukaryota</taxon>
        <taxon>Metazoa</taxon>
        <taxon>Ecdysozoa</taxon>
        <taxon>Arthropoda</taxon>
        <taxon>Crustacea</taxon>
        <taxon>Multicrustacea</taxon>
        <taxon>Malacostraca</taxon>
        <taxon>Eumalacostraca</taxon>
        <taxon>Eucarida</taxon>
        <taxon>Decapoda</taxon>
        <taxon>Pleocyemata</taxon>
        <taxon>Brachyura</taxon>
        <taxon>Eubrachyura</taxon>
        <taxon>Portunoidea</taxon>
        <taxon>Portunidae</taxon>
        <taxon>Portuninae</taxon>
        <taxon>Portunus</taxon>
    </lineage>
</organism>
<dbReference type="AlphaFoldDB" id="A0A5B7GGW1"/>
<protein>
    <submittedName>
        <fullName evidence="1">Uncharacterized protein</fullName>
    </submittedName>
</protein>
<comment type="caution">
    <text evidence="1">The sequence shown here is derived from an EMBL/GenBank/DDBJ whole genome shotgun (WGS) entry which is preliminary data.</text>
</comment>
<keyword evidence="2" id="KW-1185">Reference proteome</keyword>
<name>A0A5B7GGW1_PORTR</name>
<proteinExistence type="predicted"/>
<sequence>MQVTRTFSMRGERARVVRALGGRHPMHFTFPEPRTASLTQTHALLGYKKRCPWRHTTRSVVCRT</sequence>
<gene>
    <name evidence="1" type="ORF">E2C01_050283</name>
</gene>
<dbReference type="EMBL" id="VSRR010013855">
    <property type="protein sequence ID" value="MPC56328.1"/>
    <property type="molecule type" value="Genomic_DNA"/>
</dbReference>
<accession>A0A5B7GGW1</accession>
<evidence type="ECO:0000313" key="1">
    <source>
        <dbReference type="EMBL" id="MPC56328.1"/>
    </source>
</evidence>